<dbReference type="CDD" id="cd12962">
    <property type="entry name" value="X25_BaPul_like"/>
    <property type="match status" value="1"/>
</dbReference>
<dbReference type="InterPro" id="IPR054409">
    <property type="entry name" value="X25_BaPul-like"/>
</dbReference>
<feature type="domain" description="Amylopullulanase X25" evidence="2">
    <location>
        <begin position="218"/>
        <end position="306"/>
    </location>
</feature>
<evidence type="ECO:0000256" key="1">
    <source>
        <dbReference type="SAM" id="MobiDB-lite"/>
    </source>
</evidence>
<feature type="compositionally biased region" description="Low complexity" evidence="1">
    <location>
        <begin position="192"/>
        <end position="201"/>
    </location>
</feature>
<gene>
    <name evidence="3" type="ORF">GCM10007170_24540</name>
</gene>
<organism evidence="3 4">
    <name type="scientific">Arthrobacter liuii</name>
    <dbReference type="NCBI Taxonomy" id="1476996"/>
    <lineage>
        <taxon>Bacteria</taxon>
        <taxon>Bacillati</taxon>
        <taxon>Actinomycetota</taxon>
        <taxon>Actinomycetes</taxon>
        <taxon>Micrococcales</taxon>
        <taxon>Micrococcaceae</taxon>
        <taxon>Arthrobacter</taxon>
    </lineage>
</organism>
<dbReference type="Gene3D" id="2.60.40.10">
    <property type="entry name" value="Immunoglobulins"/>
    <property type="match status" value="1"/>
</dbReference>
<comment type="caution">
    <text evidence="3">The sequence shown here is derived from an EMBL/GenBank/DDBJ whole genome shotgun (WGS) entry which is preliminary data.</text>
</comment>
<dbReference type="Pfam" id="PF22058">
    <property type="entry name" value="X25_BaPul_like"/>
    <property type="match status" value="1"/>
</dbReference>
<protein>
    <recommendedName>
        <fullName evidence="2">Amylopullulanase X25 domain-containing protein</fullName>
    </recommendedName>
</protein>
<keyword evidence="4" id="KW-1185">Reference proteome</keyword>
<sequence length="311" mass="32725">MAKSTAENTYLRLKTVLDVLTEGVWSGDALNAGQVLAEATARVPFNEHESELLSGGIPRGHKTLTSATAKLVKAGWLVKGRSGWTITEDGMRATVAFPDADSFAAALDAGTPVPANAPVPTAPEGFVRPVSAAAATLEVPAKEEAPKRTARKAPAKKAAAAVGKAAKAIEDAVEPVVKAVRKGKAPAKDKAAAAPAAAGTAESFEGPDVETLPQPEAVALAGDFNTILGAPENWAPQYDEAQMEFDFLDQLWKKSAELPAGYYTFKIALNRSWEENYGAFGAFDGPNHELHHAGGTVTIRYNHATRDITIN</sequence>
<accession>A0ABQ2AST8</accession>
<feature type="region of interest" description="Disordered" evidence="1">
    <location>
        <begin position="188"/>
        <end position="208"/>
    </location>
</feature>
<evidence type="ECO:0000259" key="2">
    <source>
        <dbReference type="Pfam" id="PF22058"/>
    </source>
</evidence>
<dbReference type="RefSeq" id="WP_188571878.1">
    <property type="nucleotide sequence ID" value="NZ_BMFW01000010.1"/>
</dbReference>
<reference evidence="4" key="1">
    <citation type="journal article" date="2019" name="Int. J. Syst. Evol. Microbiol.">
        <title>The Global Catalogue of Microorganisms (GCM) 10K type strain sequencing project: providing services to taxonomists for standard genome sequencing and annotation.</title>
        <authorList>
            <consortium name="The Broad Institute Genomics Platform"/>
            <consortium name="The Broad Institute Genome Sequencing Center for Infectious Disease"/>
            <person name="Wu L."/>
            <person name="Ma J."/>
        </authorList>
    </citation>
    <scope>NUCLEOTIDE SEQUENCE [LARGE SCALE GENOMIC DNA]</scope>
    <source>
        <strain evidence="4">CGMCC 1.12778</strain>
    </source>
</reference>
<proteinExistence type="predicted"/>
<evidence type="ECO:0000313" key="3">
    <source>
        <dbReference type="EMBL" id="GGH96515.1"/>
    </source>
</evidence>
<dbReference type="Proteomes" id="UP000643279">
    <property type="component" value="Unassembled WGS sequence"/>
</dbReference>
<dbReference type="InterPro" id="IPR013783">
    <property type="entry name" value="Ig-like_fold"/>
</dbReference>
<name>A0ABQ2AST8_9MICC</name>
<evidence type="ECO:0000313" key="4">
    <source>
        <dbReference type="Proteomes" id="UP000643279"/>
    </source>
</evidence>
<dbReference type="EMBL" id="BMFW01000010">
    <property type="protein sequence ID" value="GGH96515.1"/>
    <property type="molecule type" value="Genomic_DNA"/>
</dbReference>